<dbReference type="Proteomes" id="UP000749646">
    <property type="component" value="Unassembled WGS sequence"/>
</dbReference>
<dbReference type="AlphaFoldDB" id="A0A9P6SMK4"/>
<evidence type="ECO:0000313" key="1">
    <source>
        <dbReference type="EMBL" id="KAF9981704.1"/>
    </source>
</evidence>
<gene>
    <name evidence="1" type="ORF">BGZ65_003656</name>
</gene>
<organism evidence="1 2">
    <name type="scientific">Modicella reniformis</name>
    <dbReference type="NCBI Taxonomy" id="1440133"/>
    <lineage>
        <taxon>Eukaryota</taxon>
        <taxon>Fungi</taxon>
        <taxon>Fungi incertae sedis</taxon>
        <taxon>Mucoromycota</taxon>
        <taxon>Mortierellomycotina</taxon>
        <taxon>Mortierellomycetes</taxon>
        <taxon>Mortierellales</taxon>
        <taxon>Mortierellaceae</taxon>
        <taxon>Modicella</taxon>
    </lineage>
</organism>
<dbReference type="EMBL" id="JAAAHW010003669">
    <property type="protein sequence ID" value="KAF9981704.1"/>
    <property type="molecule type" value="Genomic_DNA"/>
</dbReference>
<name>A0A9P6SMK4_9FUNG</name>
<proteinExistence type="predicted"/>
<keyword evidence="2" id="KW-1185">Reference proteome</keyword>
<evidence type="ECO:0000313" key="2">
    <source>
        <dbReference type="Proteomes" id="UP000749646"/>
    </source>
</evidence>
<sequence>MNSQEVDSPHLQWLKNKLSNKEAISMPDFATNFKYLSESDADMAFKSLLSKNIIPRARQTAALNSYEVWKRNEGQTFWATQTATLSLTQTASTLAAEGAHVAKDLIQKRRISMLSSENGAQVLYATEEPWRTLMKSLKKIVNGEKCVTFPAPLQSMIPEHVLLFKHAVNLLETYQAQDAQDKDITLVKDAQGDLVVMATSRNLIPAFEEHPSTTYLEKYATTLRDKGIRHLRKKLVVDRGVLQDKHMEVDVLPAVAEIEDKVLRILTALCDFILQPPFGNASPSENDCLHLWTSIFTIIADKVTLHTGEKVLQASKIIRQMQTIEFGDVSESGRKVDCIFMNDNIELSNIEFKNPDIAMRDLTIQNRKNVRLARCIQEAHKDFGVQDASVLMADVSGFVGVFYQVQTLGEITIAGKVTSTTVLLPRTAGLGLFLQTKSLAVMWNYISFLEA</sequence>
<dbReference type="OrthoDB" id="2444920at2759"/>
<reference evidence="1" key="1">
    <citation type="journal article" date="2020" name="Fungal Divers.">
        <title>Resolving the Mortierellaceae phylogeny through synthesis of multi-gene phylogenetics and phylogenomics.</title>
        <authorList>
            <person name="Vandepol N."/>
            <person name="Liber J."/>
            <person name="Desiro A."/>
            <person name="Na H."/>
            <person name="Kennedy M."/>
            <person name="Barry K."/>
            <person name="Grigoriev I.V."/>
            <person name="Miller A.N."/>
            <person name="O'Donnell K."/>
            <person name="Stajich J.E."/>
            <person name="Bonito G."/>
        </authorList>
    </citation>
    <scope>NUCLEOTIDE SEQUENCE</scope>
    <source>
        <strain evidence="1">MES-2147</strain>
    </source>
</reference>
<accession>A0A9P6SMK4</accession>
<protein>
    <submittedName>
        <fullName evidence="1">Uncharacterized protein</fullName>
    </submittedName>
</protein>
<comment type="caution">
    <text evidence="1">The sequence shown here is derived from an EMBL/GenBank/DDBJ whole genome shotgun (WGS) entry which is preliminary data.</text>
</comment>